<evidence type="ECO:0000259" key="5">
    <source>
        <dbReference type="PROSITE" id="PS51464"/>
    </source>
</evidence>
<dbReference type="Pfam" id="PF01380">
    <property type="entry name" value="SIS"/>
    <property type="match status" value="1"/>
</dbReference>
<dbReference type="SUPFAM" id="SSF46689">
    <property type="entry name" value="Homeodomain-like"/>
    <property type="match status" value="1"/>
</dbReference>
<proteinExistence type="predicted"/>
<sequence length="257" mass="29902">MKLDELVNQYYDDLNMNDLHIWGYIANHKRECAAMTIEEVAEKCNVSRTGILRFAKKISLQGFSELKFYLRMENVEENELTDEKIDSISQSYIKGIQSFTEQNLDKVCDEIYYAKRIFAYGSGVIQQSAVRELKRLMFKLNVIVYMINGTAEIGFLLNNLREGDVVFLFSLGGESAQICKFGKQLKEKDCKIVTITRMQHNTLAELADVAVYFSSMSKPIMIENHRFEPVTMFFFVVEMLFLRYAMYQHNKSIEESK</sequence>
<dbReference type="Gene3D" id="3.40.50.10490">
    <property type="entry name" value="Glucose-6-phosphate isomerase like protein, domain 1"/>
    <property type="match status" value="1"/>
</dbReference>
<dbReference type="Proteomes" id="UP001202402">
    <property type="component" value="Unassembled WGS sequence"/>
</dbReference>
<dbReference type="CDD" id="cd05013">
    <property type="entry name" value="SIS_RpiR"/>
    <property type="match status" value="1"/>
</dbReference>
<dbReference type="Gene3D" id="1.10.10.10">
    <property type="entry name" value="Winged helix-like DNA-binding domain superfamily/Winged helix DNA-binding domain"/>
    <property type="match status" value="1"/>
</dbReference>
<keyword evidence="7" id="KW-1185">Reference proteome</keyword>
<dbReference type="InterPro" id="IPR000281">
    <property type="entry name" value="HTH_RpiR"/>
</dbReference>
<feature type="domain" description="HTH rpiR-type" evidence="4">
    <location>
        <begin position="1"/>
        <end position="77"/>
    </location>
</feature>
<dbReference type="PANTHER" id="PTHR30514">
    <property type="entry name" value="GLUCOKINASE"/>
    <property type="match status" value="1"/>
</dbReference>
<protein>
    <submittedName>
        <fullName evidence="6">MurR/RpiR family transcriptional regulator</fullName>
    </submittedName>
</protein>
<dbReference type="InterPro" id="IPR046348">
    <property type="entry name" value="SIS_dom_sf"/>
</dbReference>
<keyword evidence="1" id="KW-0805">Transcription regulation</keyword>
<evidence type="ECO:0000313" key="7">
    <source>
        <dbReference type="Proteomes" id="UP001202402"/>
    </source>
</evidence>
<dbReference type="InterPro" id="IPR035472">
    <property type="entry name" value="RpiR-like_SIS"/>
</dbReference>
<dbReference type="Pfam" id="PF01418">
    <property type="entry name" value="HTH_6"/>
    <property type="match status" value="1"/>
</dbReference>
<keyword evidence="3" id="KW-0804">Transcription</keyword>
<feature type="domain" description="SIS" evidence="5">
    <location>
        <begin position="107"/>
        <end position="250"/>
    </location>
</feature>
<dbReference type="RefSeq" id="WP_117452538.1">
    <property type="nucleotide sequence ID" value="NZ_JAKVPQ010000012.1"/>
</dbReference>
<gene>
    <name evidence="6" type="ORF">LQE99_14395</name>
</gene>
<dbReference type="EMBL" id="JAKVPQ010000012">
    <property type="protein sequence ID" value="MCH4286311.1"/>
    <property type="molecule type" value="Genomic_DNA"/>
</dbReference>
<accession>A0ABS9RBP6</accession>
<keyword evidence="2" id="KW-0238">DNA-binding</keyword>
<evidence type="ECO:0000313" key="6">
    <source>
        <dbReference type="EMBL" id="MCH4286311.1"/>
    </source>
</evidence>
<organism evidence="6 7">
    <name type="scientific">Amedibacillus hominis</name>
    <dbReference type="NCBI Taxonomy" id="2897776"/>
    <lineage>
        <taxon>Bacteria</taxon>
        <taxon>Bacillati</taxon>
        <taxon>Bacillota</taxon>
        <taxon>Erysipelotrichia</taxon>
        <taxon>Erysipelotrichales</taxon>
        <taxon>Erysipelotrichaceae</taxon>
        <taxon>Amedibacillus</taxon>
    </lineage>
</organism>
<name>A0ABS9RBP6_9FIRM</name>
<reference evidence="6 7" key="1">
    <citation type="submission" date="2022-02" db="EMBL/GenBank/DDBJ databases">
        <title>Genome of Erysipelotrichaceae sp. nov. NSJ-176 isolated from human feces.</title>
        <authorList>
            <person name="Abdugheni R."/>
        </authorList>
    </citation>
    <scope>NUCLEOTIDE SEQUENCE [LARGE SCALE GENOMIC DNA]</scope>
    <source>
        <strain evidence="6 7">NSJ-176</strain>
    </source>
</reference>
<evidence type="ECO:0000256" key="2">
    <source>
        <dbReference type="ARBA" id="ARBA00023125"/>
    </source>
</evidence>
<evidence type="ECO:0000256" key="1">
    <source>
        <dbReference type="ARBA" id="ARBA00023015"/>
    </source>
</evidence>
<evidence type="ECO:0000256" key="3">
    <source>
        <dbReference type="ARBA" id="ARBA00023163"/>
    </source>
</evidence>
<dbReference type="SUPFAM" id="SSF53697">
    <property type="entry name" value="SIS domain"/>
    <property type="match status" value="1"/>
</dbReference>
<dbReference type="PROSITE" id="PS51071">
    <property type="entry name" value="HTH_RPIR"/>
    <property type="match status" value="1"/>
</dbReference>
<dbReference type="InterPro" id="IPR009057">
    <property type="entry name" value="Homeodomain-like_sf"/>
</dbReference>
<dbReference type="InterPro" id="IPR001347">
    <property type="entry name" value="SIS_dom"/>
</dbReference>
<evidence type="ECO:0000259" key="4">
    <source>
        <dbReference type="PROSITE" id="PS51071"/>
    </source>
</evidence>
<dbReference type="InterPro" id="IPR036388">
    <property type="entry name" value="WH-like_DNA-bd_sf"/>
</dbReference>
<dbReference type="PROSITE" id="PS51464">
    <property type="entry name" value="SIS"/>
    <property type="match status" value="1"/>
</dbReference>
<comment type="caution">
    <text evidence="6">The sequence shown here is derived from an EMBL/GenBank/DDBJ whole genome shotgun (WGS) entry which is preliminary data.</text>
</comment>
<dbReference type="InterPro" id="IPR047640">
    <property type="entry name" value="RpiR-like"/>
</dbReference>
<dbReference type="PANTHER" id="PTHR30514:SF1">
    <property type="entry name" value="HTH-TYPE TRANSCRIPTIONAL REGULATOR HEXR-RELATED"/>
    <property type="match status" value="1"/>
</dbReference>